<evidence type="ECO:0000313" key="3">
    <source>
        <dbReference type="Proteomes" id="UP001150531"/>
    </source>
</evidence>
<organism evidence="2 3">
    <name type="scientific">Pseudomonas aphyarum</name>
    <dbReference type="NCBI Taxonomy" id="2942629"/>
    <lineage>
        <taxon>Bacteria</taxon>
        <taxon>Pseudomonadati</taxon>
        <taxon>Pseudomonadota</taxon>
        <taxon>Gammaproteobacteria</taxon>
        <taxon>Pseudomonadales</taxon>
        <taxon>Pseudomonadaceae</taxon>
        <taxon>Pseudomonas</taxon>
    </lineage>
</organism>
<comment type="caution">
    <text evidence="2">The sequence shown here is derived from an EMBL/GenBank/DDBJ whole genome shotgun (WGS) entry which is preliminary data.</text>
</comment>
<proteinExistence type="predicted"/>
<evidence type="ECO:0000313" key="2">
    <source>
        <dbReference type="EMBL" id="MDD1125277.1"/>
    </source>
</evidence>
<keyword evidence="1" id="KW-1133">Transmembrane helix</keyword>
<name>A0ABT5PMY2_9PSED</name>
<accession>A0ABT5PMY2</accession>
<protein>
    <submittedName>
        <fullName evidence="2">Uncharacterized protein</fullName>
    </submittedName>
</protein>
<dbReference type="Proteomes" id="UP001150531">
    <property type="component" value="Unassembled WGS sequence"/>
</dbReference>
<keyword evidence="3" id="KW-1185">Reference proteome</keyword>
<sequence>MDLLDFFSNLLSILDGFQTSGQKPRRVFTRGFVVTCVFVAIIELFLLNHIYSGRP</sequence>
<dbReference type="EMBL" id="JAMDGS010000007">
    <property type="protein sequence ID" value="MDD1125277.1"/>
    <property type="molecule type" value="Genomic_DNA"/>
</dbReference>
<reference evidence="2" key="1">
    <citation type="submission" date="2022-05" db="EMBL/GenBank/DDBJ databases">
        <title>Novel Pseudomonas spp. Isolated from a Rainbow Trout Aquaculture Facility.</title>
        <authorList>
            <person name="Testerman T."/>
            <person name="Graf J."/>
        </authorList>
    </citation>
    <scope>NUCLEOTIDE SEQUENCE</scope>
    <source>
        <strain evidence="2">ID386</strain>
    </source>
</reference>
<keyword evidence="1" id="KW-0472">Membrane</keyword>
<dbReference type="RefSeq" id="WP_273899844.1">
    <property type="nucleotide sequence ID" value="NZ_JAMDGS010000007.1"/>
</dbReference>
<evidence type="ECO:0000256" key="1">
    <source>
        <dbReference type="SAM" id="Phobius"/>
    </source>
</evidence>
<feature type="transmembrane region" description="Helical" evidence="1">
    <location>
        <begin position="32"/>
        <end position="51"/>
    </location>
</feature>
<keyword evidence="1" id="KW-0812">Transmembrane</keyword>
<gene>
    <name evidence="2" type="ORF">M5G18_11830</name>
</gene>